<dbReference type="PROSITE" id="PS00627">
    <property type="entry name" value="GHMP_KINASES_ATP"/>
    <property type="match status" value="1"/>
</dbReference>
<keyword evidence="9" id="KW-0067">ATP-binding</keyword>
<dbReference type="Pfam" id="PF08544">
    <property type="entry name" value="GHMP_kinases_C"/>
    <property type="match status" value="1"/>
</dbReference>
<dbReference type="UniPathway" id="UPA00057">
    <property type="reaction ID" value="UER00098"/>
</dbReference>
<evidence type="ECO:0000256" key="10">
    <source>
        <dbReference type="ARBA" id="ARBA00022842"/>
    </source>
</evidence>
<dbReference type="Gene3D" id="3.30.70.890">
    <property type="entry name" value="GHMP kinase, C-terminal domain"/>
    <property type="match status" value="1"/>
</dbReference>
<gene>
    <name evidence="15" type="ORF">B9J98_04845</name>
</gene>
<dbReference type="EMBL" id="NDWU01000011">
    <property type="protein sequence ID" value="PUA31975.1"/>
    <property type="molecule type" value="Genomic_DNA"/>
</dbReference>
<keyword evidence="11" id="KW-0443">Lipid metabolism</keyword>
<evidence type="ECO:0000256" key="12">
    <source>
        <dbReference type="ARBA" id="ARBA00029438"/>
    </source>
</evidence>
<dbReference type="SUPFAM" id="SSF55060">
    <property type="entry name" value="GHMP Kinase, C-terminal domain"/>
    <property type="match status" value="1"/>
</dbReference>
<dbReference type="InterPro" id="IPR006205">
    <property type="entry name" value="Mev_gal_kin"/>
</dbReference>
<evidence type="ECO:0000256" key="6">
    <source>
        <dbReference type="ARBA" id="ARBA00022679"/>
    </source>
</evidence>
<proteinExistence type="inferred from homology"/>
<keyword evidence="5" id="KW-0444">Lipid biosynthesis</keyword>
<evidence type="ECO:0000256" key="2">
    <source>
        <dbReference type="ARBA" id="ARBA00006495"/>
    </source>
</evidence>
<evidence type="ECO:0000256" key="8">
    <source>
        <dbReference type="ARBA" id="ARBA00022777"/>
    </source>
</evidence>
<evidence type="ECO:0000256" key="4">
    <source>
        <dbReference type="ARBA" id="ARBA00022490"/>
    </source>
</evidence>
<dbReference type="InterPro" id="IPR006204">
    <property type="entry name" value="GHMP_kinase_N_dom"/>
</dbReference>
<dbReference type="InterPro" id="IPR036554">
    <property type="entry name" value="GHMP_kinase_C_sf"/>
</dbReference>
<evidence type="ECO:0000259" key="14">
    <source>
        <dbReference type="Pfam" id="PF08544"/>
    </source>
</evidence>
<evidence type="ECO:0000259" key="13">
    <source>
        <dbReference type="Pfam" id="PF00288"/>
    </source>
</evidence>
<evidence type="ECO:0000313" key="15">
    <source>
        <dbReference type="EMBL" id="PUA31975.1"/>
    </source>
</evidence>
<dbReference type="PRINTS" id="PR00959">
    <property type="entry name" value="MEVGALKINASE"/>
</dbReference>
<comment type="pathway">
    <text evidence="12">Isoprenoid biosynthesis; isopentenyl diphosphate biosynthesis via mevalonate pathway; isopentenyl diphosphate from (R)-mevalonate: step 1/3.</text>
</comment>
<name>A0A2R7Y349_9ARCH</name>
<keyword evidence="4" id="KW-0963">Cytoplasm</keyword>
<keyword evidence="10" id="KW-0460">Magnesium</keyword>
<evidence type="ECO:0000256" key="7">
    <source>
        <dbReference type="ARBA" id="ARBA00022741"/>
    </source>
</evidence>
<dbReference type="GO" id="GO:0005829">
    <property type="term" value="C:cytosol"/>
    <property type="evidence" value="ECO:0007669"/>
    <property type="project" value="TreeGrafter"/>
</dbReference>
<comment type="similarity">
    <text evidence="2">Belongs to the GHMP kinase family. Mevalonate kinase subfamily.</text>
</comment>
<keyword evidence="6" id="KW-0808">Transferase</keyword>
<dbReference type="EC" id="2.7.1.36" evidence="3"/>
<evidence type="ECO:0000256" key="1">
    <source>
        <dbReference type="ARBA" id="ARBA00004496"/>
    </source>
</evidence>
<dbReference type="Proteomes" id="UP000244066">
    <property type="component" value="Unassembled WGS sequence"/>
</dbReference>
<dbReference type="PANTHER" id="PTHR43290:SF2">
    <property type="entry name" value="MEVALONATE KINASE"/>
    <property type="match status" value="1"/>
</dbReference>
<dbReference type="GO" id="GO:0005524">
    <property type="term" value="F:ATP binding"/>
    <property type="evidence" value="ECO:0007669"/>
    <property type="project" value="UniProtKB-KW"/>
</dbReference>
<dbReference type="AlphaFoldDB" id="A0A2R7Y349"/>
<keyword evidence="7" id="KW-0547">Nucleotide-binding</keyword>
<accession>A0A2R7Y349</accession>
<dbReference type="InterPro" id="IPR013750">
    <property type="entry name" value="GHMP_kinase_C_dom"/>
</dbReference>
<dbReference type="SUPFAM" id="SSF54211">
    <property type="entry name" value="Ribosomal protein S5 domain 2-like"/>
    <property type="match status" value="1"/>
</dbReference>
<feature type="domain" description="GHMP kinase C-terminal" evidence="14">
    <location>
        <begin position="228"/>
        <end position="307"/>
    </location>
</feature>
<dbReference type="Gene3D" id="3.30.230.10">
    <property type="match status" value="1"/>
</dbReference>
<comment type="subcellular location">
    <subcellularLocation>
        <location evidence="1">Cytoplasm</location>
    </subcellularLocation>
</comment>
<reference evidence="15 16" key="1">
    <citation type="submission" date="2017-04" db="EMBL/GenBank/DDBJ databases">
        <title>Draft Aigarchaeota genome from a New Zealand hot spring.</title>
        <authorList>
            <person name="Reysenbach A.-L."/>
            <person name="Donaho J.A."/>
            <person name="Gerhart J."/>
            <person name="Kelley J.F."/>
            <person name="Kouba K."/>
            <person name="Podar M."/>
            <person name="Stott M."/>
        </authorList>
    </citation>
    <scope>NUCLEOTIDE SEQUENCE [LARGE SCALE GENOMIC DNA]</scope>
    <source>
        <strain evidence="15">NZ13_MG1</strain>
    </source>
</reference>
<feature type="domain" description="GHMP kinase N-terminal" evidence="13">
    <location>
        <begin position="82"/>
        <end position="164"/>
    </location>
</feature>
<dbReference type="InterPro" id="IPR020568">
    <property type="entry name" value="Ribosomal_Su5_D2-typ_SF"/>
</dbReference>
<dbReference type="Pfam" id="PF00288">
    <property type="entry name" value="GHMP_kinases_N"/>
    <property type="match status" value="1"/>
</dbReference>
<evidence type="ECO:0000256" key="3">
    <source>
        <dbReference type="ARBA" id="ARBA00012103"/>
    </source>
</evidence>
<dbReference type="NCBIfam" id="TIGR00549">
    <property type="entry name" value="mevalon_kin"/>
    <property type="match status" value="1"/>
</dbReference>
<evidence type="ECO:0000256" key="11">
    <source>
        <dbReference type="ARBA" id="ARBA00023098"/>
    </source>
</evidence>
<evidence type="ECO:0000256" key="5">
    <source>
        <dbReference type="ARBA" id="ARBA00022516"/>
    </source>
</evidence>
<dbReference type="GO" id="GO:0019287">
    <property type="term" value="P:isopentenyl diphosphate biosynthetic process, mevalonate pathway"/>
    <property type="evidence" value="ECO:0007669"/>
    <property type="project" value="UniProtKB-UniPathway"/>
</dbReference>
<evidence type="ECO:0000313" key="16">
    <source>
        <dbReference type="Proteomes" id="UP000244066"/>
    </source>
</evidence>
<dbReference type="GO" id="GO:0004496">
    <property type="term" value="F:mevalonate kinase activity"/>
    <property type="evidence" value="ECO:0007669"/>
    <property type="project" value="UniProtKB-EC"/>
</dbReference>
<evidence type="ECO:0000256" key="9">
    <source>
        <dbReference type="ARBA" id="ARBA00022840"/>
    </source>
</evidence>
<protein>
    <recommendedName>
        <fullName evidence="3">mevalonate kinase</fullName>
        <ecNumber evidence="3">2.7.1.36</ecNumber>
    </recommendedName>
</protein>
<dbReference type="InterPro" id="IPR014721">
    <property type="entry name" value="Ribsml_uS5_D2-typ_fold_subgr"/>
</dbReference>
<sequence length="327" mass="35353">MRAVAVAPGKVILYGEHFVVYNVPAIVMAIDRLVKVSASPREDGSLRLYSDLGFACMYSDGDVKPLMGGRKAISFLEPVRIAARTVLEHFDEKKGLNVDIFSTIPSSVGLGSSGAISVATVAAVSRVLGHELDREQTWRLSLQAERYVHVNPSGIDPLVSTYGGLLVWRIQDDSKPKRINREIEIIVGNTGIQRSTGRFVSMVGRKRARRVEGIGQLMGVMSWISNLALKALKEMDLITLGALMNMNHELLKVIGVSHESLDRLVEATRKAGALGSKLTGGGGGGCMISLTTPGKRAAVCRAIEENGGQPMLVRKHNAGVRVWVTRS</sequence>
<comment type="caution">
    <text evidence="15">The sequence shown here is derived from an EMBL/GenBank/DDBJ whole genome shotgun (WGS) entry which is preliminary data.</text>
</comment>
<keyword evidence="8 15" id="KW-0418">Kinase</keyword>
<organism evidence="15 16">
    <name type="scientific">Candidatus Terraquivivens tikiterensis</name>
    <dbReference type="NCBI Taxonomy" id="1980982"/>
    <lineage>
        <taxon>Archaea</taxon>
        <taxon>Nitrososphaerota</taxon>
        <taxon>Candidatus Wolframiiraptoraceae</taxon>
        <taxon>Candidatus Terraquivivens</taxon>
    </lineage>
</organism>
<dbReference type="InterPro" id="IPR006203">
    <property type="entry name" value="GHMP_knse_ATP-bd_CS"/>
</dbReference>
<dbReference type="PANTHER" id="PTHR43290">
    <property type="entry name" value="MEVALONATE KINASE"/>
    <property type="match status" value="1"/>
</dbReference>